<dbReference type="Pfam" id="PF07687">
    <property type="entry name" value="M20_dimer"/>
    <property type="match status" value="1"/>
</dbReference>
<evidence type="ECO:0000256" key="5">
    <source>
        <dbReference type="ARBA" id="ARBA00022605"/>
    </source>
</evidence>
<accession>A0ABT7AJ77</accession>
<dbReference type="GO" id="GO:0008777">
    <property type="term" value="F:acetylornithine deacetylase activity"/>
    <property type="evidence" value="ECO:0007669"/>
    <property type="project" value="UniProtKB-EC"/>
</dbReference>
<evidence type="ECO:0000256" key="1">
    <source>
        <dbReference type="ARBA" id="ARBA00001947"/>
    </source>
</evidence>
<evidence type="ECO:0000313" key="11">
    <source>
        <dbReference type="EMBL" id="MDJ1159435.1"/>
    </source>
</evidence>
<dbReference type="Gene3D" id="3.40.630.10">
    <property type="entry name" value="Zn peptidases"/>
    <property type="match status" value="1"/>
</dbReference>
<dbReference type="EMBL" id="JASJEV010000009">
    <property type="protein sequence ID" value="MDJ1159435.1"/>
    <property type="molecule type" value="Genomic_DNA"/>
</dbReference>
<dbReference type="PANTHER" id="PTHR43808">
    <property type="entry name" value="ACETYLORNITHINE DEACETYLASE"/>
    <property type="match status" value="1"/>
</dbReference>
<dbReference type="InterPro" id="IPR036264">
    <property type="entry name" value="Bact_exopeptidase_dim_dom"/>
</dbReference>
<keyword evidence="7 11" id="KW-0378">Hydrolase</keyword>
<comment type="cofactor">
    <cofactor evidence="1">
        <name>Zn(2+)</name>
        <dbReference type="ChEBI" id="CHEBI:29105"/>
    </cofactor>
</comment>
<comment type="similarity">
    <text evidence="2">Belongs to the peptidase M20A family. ArgE subfamily.</text>
</comment>
<keyword evidence="8" id="KW-0862">Zinc</keyword>
<proteinExistence type="inferred from homology"/>
<comment type="caution">
    <text evidence="11">The sequence shown here is derived from an EMBL/GenBank/DDBJ whole genome shotgun (WGS) entry which is preliminary data.</text>
</comment>
<evidence type="ECO:0000256" key="3">
    <source>
        <dbReference type="ARBA" id="ARBA00022490"/>
    </source>
</evidence>
<evidence type="ECO:0000259" key="10">
    <source>
        <dbReference type="Pfam" id="PF07687"/>
    </source>
</evidence>
<evidence type="ECO:0000256" key="8">
    <source>
        <dbReference type="ARBA" id="ARBA00022833"/>
    </source>
</evidence>
<dbReference type="InterPro" id="IPR001261">
    <property type="entry name" value="ArgE/DapE_CS"/>
</dbReference>
<dbReference type="Proteomes" id="UP001321492">
    <property type="component" value="Unassembled WGS sequence"/>
</dbReference>
<reference evidence="11 12" key="1">
    <citation type="submission" date="2023-05" db="EMBL/GenBank/DDBJ databases">
        <title>Chelatococcus sp. nov., a moderately thermophilic bacterium isolated from hot spring microbial mat.</title>
        <authorList>
            <person name="Hu C.-J."/>
            <person name="Li W.-J."/>
        </authorList>
    </citation>
    <scope>NUCLEOTIDE SEQUENCE [LARGE SCALE GENOMIC DNA]</scope>
    <source>
        <strain evidence="11 12">SYSU G07232</strain>
    </source>
</reference>
<keyword evidence="4" id="KW-0055">Arginine biosynthesis</keyword>
<dbReference type="NCBIfam" id="NF005710">
    <property type="entry name" value="PRK07522.1"/>
    <property type="match status" value="1"/>
</dbReference>
<evidence type="ECO:0000256" key="6">
    <source>
        <dbReference type="ARBA" id="ARBA00022723"/>
    </source>
</evidence>
<keyword evidence="5" id="KW-0028">Amino-acid biosynthesis</keyword>
<protein>
    <submittedName>
        <fullName evidence="11">Acetylornithine deacetylase</fullName>
        <ecNumber evidence="11">3.5.1.16</ecNumber>
    </submittedName>
</protein>
<dbReference type="EC" id="3.5.1.16" evidence="11"/>
<keyword evidence="12" id="KW-1185">Reference proteome</keyword>
<feature type="domain" description="Peptidase M20 dimerisation" evidence="10">
    <location>
        <begin position="173"/>
        <end position="284"/>
    </location>
</feature>
<dbReference type="RefSeq" id="WP_283741433.1">
    <property type="nucleotide sequence ID" value="NZ_JASJEV010000009.1"/>
</dbReference>
<dbReference type="InterPro" id="IPR011650">
    <property type="entry name" value="Peptidase_M20_dimer"/>
</dbReference>
<keyword evidence="9" id="KW-0170">Cobalt</keyword>
<dbReference type="CDD" id="cd03894">
    <property type="entry name" value="M20_ArgE"/>
    <property type="match status" value="1"/>
</dbReference>
<gene>
    <name evidence="11" type="primary">argE</name>
    <name evidence="11" type="ORF">QNA08_14445</name>
</gene>
<dbReference type="InterPro" id="IPR010169">
    <property type="entry name" value="AcOrn-deacetyl"/>
</dbReference>
<organism evidence="11 12">
    <name type="scientific">Chelatococcus albus</name>
    <dbReference type="NCBI Taxonomy" id="3047466"/>
    <lineage>
        <taxon>Bacteria</taxon>
        <taxon>Pseudomonadati</taxon>
        <taxon>Pseudomonadota</taxon>
        <taxon>Alphaproteobacteria</taxon>
        <taxon>Hyphomicrobiales</taxon>
        <taxon>Chelatococcaceae</taxon>
        <taxon>Chelatococcus</taxon>
    </lineage>
</organism>
<evidence type="ECO:0000256" key="2">
    <source>
        <dbReference type="ARBA" id="ARBA00005691"/>
    </source>
</evidence>
<dbReference type="InterPro" id="IPR050072">
    <property type="entry name" value="Peptidase_M20A"/>
</dbReference>
<keyword evidence="6" id="KW-0479">Metal-binding</keyword>
<dbReference type="Gene3D" id="3.30.70.360">
    <property type="match status" value="1"/>
</dbReference>
<evidence type="ECO:0000313" key="12">
    <source>
        <dbReference type="Proteomes" id="UP001321492"/>
    </source>
</evidence>
<evidence type="ECO:0000256" key="4">
    <source>
        <dbReference type="ARBA" id="ARBA00022571"/>
    </source>
</evidence>
<sequence length="387" mass="41219">MTTAAITDILSALVSFDTTSRNSNLALIAWMEQYLARHGVASERIYDSTGSKANLWATIGPADVPGYVLSGHTDVVPVDGQEWTNDPFTLTERDGRLYGRGACDMKGFLAVCLAMVPQMRAGGLAAPIHLAFSYDEEVGCVGVRGLLERLSRQPVKPRAAFIGEPTSMQVVLGHKGKRSVKVHVRGRGCHSSLAPQGVNAVEWGARLVARIRDIADEFAAGGARDALYDVPFTTAHVGVLTGGTALNIVADSCEILFEVRSVGADDPDAIVNRIIAHAREELEPRMRAVAPEAGFDFDVYAGFPGLDTAPDAEVTTLAKALAGRNDHAKVAYGTEAGLFDAMAGIPSIIVGPGSIGEAHKPDEFIEVAELERCAAFVGRLIEHCRAR</sequence>
<dbReference type="PANTHER" id="PTHR43808:SF31">
    <property type="entry name" value="N-ACETYL-L-CITRULLINE DEACETYLASE"/>
    <property type="match status" value="1"/>
</dbReference>
<dbReference type="SUPFAM" id="SSF53187">
    <property type="entry name" value="Zn-dependent exopeptidases"/>
    <property type="match status" value="1"/>
</dbReference>
<keyword evidence="3" id="KW-0963">Cytoplasm</keyword>
<dbReference type="NCBIfam" id="TIGR01892">
    <property type="entry name" value="AcOrn-deacetyl"/>
    <property type="match status" value="1"/>
</dbReference>
<dbReference type="InterPro" id="IPR002933">
    <property type="entry name" value="Peptidase_M20"/>
</dbReference>
<dbReference type="Pfam" id="PF01546">
    <property type="entry name" value="Peptidase_M20"/>
    <property type="match status" value="1"/>
</dbReference>
<dbReference type="SUPFAM" id="SSF55031">
    <property type="entry name" value="Bacterial exopeptidase dimerisation domain"/>
    <property type="match status" value="1"/>
</dbReference>
<evidence type="ECO:0000256" key="9">
    <source>
        <dbReference type="ARBA" id="ARBA00023285"/>
    </source>
</evidence>
<name>A0ABT7AJ77_9HYPH</name>
<evidence type="ECO:0000256" key="7">
    <source>
        <dbReference type="ARBA" id="ARBA00022801"/>
    </source>
</evidence>
<dbReference type="PROSITE" id="PS00759">
    <property type="entry name" value="ARGE_DAPE_CPG2_2"/>
    <property type="match status" value="1"/>
</dbReference>